<feature type="region of interest" description="Disordered" evidence="1">
    <location>
        <begin position="1"/>
        <end position="64"/>
    </location>
</feature>
<dbReference type="OrthoDB" id="2746152at2759"/>
<feature type="compositionally biased region" description="Acidic residues" evidence="1">
    <location>
        <begin position="259"/>
        <end position="270"/>
    </location>
</feature>
<keyword evidence="3" id="KW-1185">Reference proteome</keyword>
<feature type="region of interest" description="Disordered" evidence="1">
    <location>
        <begin position="151"/>
        <end position="192"/>
    </location>
</feature>
<proteinExistence type="predicted"/>
<feature type="region of interest" description="Disordered" evidence="1">
    <location>
        <begin position="259"/>
        <end position="297"/>
    </location>
</feature>
<dbReference type="AlphaFoldDB" id="A0A371D9H1"/>
<sequence length="297" mass="32661">MASTNGVANPLPIATTSLHHAEPEVVPASQKSTGKRLATEAAEHDQPHKKQRLISAPASLGRELTETEQARRKRLESQPLVIPIDHMNVGCKRCGGLVKLTKHHLYDYSHWKTHRERCDKWSQAEVEARLEKSTLISSRLSTPSLILDAGSDLTELSSDSERETSPPPDERRPAPSRPRSEMVREESRPATGPFSSHLLCAEYLAATHPGAKAIDLNVPLDVIPEWSFAHLTLPSFVNPDQAETESRRCVLSPATWVEVDSEDEDVDGEYEWTTRSAPPPPALTTGSTIPGTAVRNG</sequence>
<reference evidence="2 3" key="1">
    <citation type="journal article" date="2018" name="Biotechnol. Biofuels">
        <title>Integrative visual omics of the white-rot fungus Polyporus brumalis exposes the biotechnological potential of its oxidative enzymes for delignifying raw plant biomass.</title>
        <authorList>
            <person name="Miyauchi S."/>
            <person name="Rancon A."/>
            <person name="Drula E."/>
            <person name="Hage H."/>
            <person name="Chaduli D."/>
            <person name="Favel A."/>
            <person name="Grisel S."/>
            <person name="Henrissat B."/>
            <person name="Herpoel-Gimbert I."/>
            <person name="Ruiz-Duenas F.J."/>
            <person name="Chevret D."/>
            <person name="Hainaut M."/>
            <person name="Lin J."/>
            <person name="Wang M."/>
            <person name="Pangilinan J."/>
            <person name="Lipzen A."/>
            <person name="Lesage-Meessen L."/>
            <person name="Navarro D."/>
            <person name="Riley R."/>
            <person name="Grigoriev I.V."/>
            <person name="Zhou S."/>
            <person name="Raouche S."/>
            <person name="Rosso M.N."/>
        </authorList>
    </citation>
    <scope>NUCLEOTIDE SEQUENCE [LARGE SCALE GENOMIC DNA]</scope>
    <source>
        <strain evidence="2 3">BRFM 1820</strain>
    </source>
</reference>
<evidence type="ECO:0000256" key="1">
    <source>
        <dbReference type="SAM" id="MobiDB-lite"/>
    </source>
</evidence>
<name>A0A371D9H1_9APHY</name>
<protein>
    <submittedName>
        <fullName evidence="2">Uncharacterized protein</fullName>
    </submittedName>
</protein>
<dbReference type="Proteomes" id="UP000256964">
    <property type="component" value="Unassembled WGS sequence"/>
</dbReference>
<dbReference type="EMBL" id="KZ857407">
    <property type="protein sequence ID" value="RDX49183.1"/>
    <property type="molecule type" value="Genomic_DNA"/>
</dbReference>
<gene>
    <name evidence="2" type="ORF">OH76DRAFT_1483388</name>
</gene>
<organism evidence="2 3">
    <name type="scientific">Lentinus brumalis</name>
    <dbReference type="NCBI Taxonomy" id="2498619"/>
    <lineage>
        <taxon>Eukaryota</taxon>
        <taxon>Fungi</taxon>
        <taxon>Dikarya</taxon>
        <taxon>Basidiomycota</taxon>
        <taxon>Agaricomycotina</taxon>
        <taxon>Agaricomycetes</taxon>
        <taxon>Polyporales</taxon>
        <taxon>Polyporaceae</taxon>
        <taxon>Lentinus</taxon>
    </lineage>
</organism>
<feature type="compositionally biased region" description="Basic and acidic residues" evidence="1">
    <location>
        <begin position="159"/>
        <end position="188"/>
    </location>
</feature>
<feature type="compositionally biased region" description="Basic and acidic residues" evidence="1">
    <location>
        <begin position="37"/>
        <end position="48"/>
    </location>
</feature>
<evidence type="ECO:0000313" key="2">
    <source>
        <dbReference type="EMBL" id="RDX49183.1"/>
    </source>
</evidence>
<accession>A0A371D9H1</accession>
<evidence type="ECO:0000313" key="3">
    <source>
        <dbReference type="Proteomes" id="UP000256964"/>
    </source>
</evidence>